<sequence length="205" mass="21938">MAAHTGITLLISAAAEMGLRKRAGLVFTLGDGPEIGWLGLNTASRAGDAGVLLVNPVVGVRDQAIEEWVARGRGEKPHGYVPPTFAEPLRYLVPSELRRDWILHGGAADHTVVADLMEAMQTVGMEFISVLSDLDALGRALGGAAVKDQQAAYRWPVALFLAGRRDAALRAAADVRAGLGGRSDLAADELRRFLSWFEGEVRARD</sequence>
<dbReference type="RefSeq" id="WP_232496909.1">
    <property type="nucleotide sequence ID" value="NZ_BAAANH010000001.1"/>
</dbReference>
<protein>
    <submittedName>
        <fullName evidence="1">Uncharacterized protein</fullName>
    </submittedName>
</protein>
<name>A0ABP4WC94_9MICO</name>
<keyword evidence="2" id="KW-1185">Reference proteome</keyword>
<reference evidence="2" key="1">
    <citation type="journal article" date="2019" name="Int. J. Syst. Evol. Microbiol.">
        <title>The Global Catalogue of Microorganisms (GCM) 10K type strain sequencing project: providing services to taxonomists for standard genome sequencing and annotation.</title>
        <authorList>
            <consortium name="The Broad Institute Genomics Platform"/>
            <consortium name="The Broad Institute Genome Sequencing Center for Infectious Disease"/>
            <person name="Wu L."/>
            <person name="Ma J."/>
        </authorList>
    </citation>
    <scope>NUCLEOTIDE SEQUENCE [LARGE SCALE GENOMIC DNA]</scope>
    <source>
        <strain evidence="2">JCM 14319</strain>
    </source>
</reference>
<gene>
    <name evidence="1" type="ORF">GCM10009747_04740</name>
</gene>
<comment type="caution">
    <text evidence="1">The sequence shown here is derived from an EMBL/GenBank/DDBJ whole genome shotgun (WGS) entry which is preliminary data.</text>
</comment>
<evidence type="ECO:0000313" key="2">
    <source>
        <dbReference type="Proteomes" id="UP001500506"/>
    </source>
</evidence>
<dbReference type="EMBL" id="BAAANH010000001">
    <property type="protein sequence ID" value="GAA1750451.1"/>
    <property type="molecule type" value="Genomic_DNA"/>
</dbReference>
<organism evidence="1 2">
    <name type="scientific">Agromyces humatus</name>
    <dbReference type="NCBI Taxonomy" id="279573"/>
    <lineage>
        <taxon>Bacteria</taxon>
        <taxon>Bacillati</taxon>
        <taxon>Actinomycetota</taxon>
        <taxon>Actinomycetes</taxon>
        <taxon>Micrococcales</taxon>
        <taxon>Microbacteriaceae</taxon>
        <taxon>Agromyces</taxon>
    </lineage>
</organism>
<proteinExistence type="predicted"/>
<evidence type="ECO:0000313" key="1">
    <source>
        <dbReference type="EMBL" id="GAA1750451.1"/>
    </source>
</evidence>
<dbReference type="Proteomes" id="UP001500506">
    <property type="component" value="Unassembled WGS sequence"/>
</dbReference>
<accession>A0ABP4WC94</accession>